<sequence length="360" mass="39182">MRYISSILLLLGFALAVSAQNAKPSLQFEKKIHDFGSVKEDGGVVVYTFEFTNKGESPLVIHNVRASCGCTTPEWTRTPIQPGGKGTLKATFDPRNRPGNFNKSITVTSNAENASEILRITGRVEEKARTVADNYPRDLGAIRLKSSHLSFTRVEPDTQKEATLGLLNVSDKPVKLSFNRVPAHITIAANPATLAPGAEGQIVATYDASKVDDWGFVVDQVYIAVNGEQPKDSRLSISATIEEDYSAYSAEQLASAPDIQFLETSYDFGEVKQGEKVAHTFRVSNEGKSNLVLRKVRTSCGCTASKPDKEVIQPGESANIPVSFNTRGRNGRQNQSITVYSNDPKKSTMLLRISATVLAP</sequence>
<feature type="signal peptide" evidence="1">
    <location>
        <begin position="1"/>
        <end position="19"/>
    </location>
</feature>
<proteinExistence type="predicted"/>
<dbReference type="AlphaFoldDB" id="A0A0E9M216"/>
<evidence type="ECO:0000313" key="3">
    <source>
        <dbReference type="Proteomes" id="UP000032900"/>
    </source>
</evidence>
<dbReference type="Proteomes" id="UP000032900">
    <property type="component" value="Unassembled WGS sequence"/>
</dbReference>
<dbReference type="RefSeq" id="WP_062127738.1">
    <property type="nucleotide sequence ID" value="NZ_BAZW01000051.1"/>
</dbReference>
<dbReference type="EMBL" id="BAZW01000051">
    <property type="protein sequence ID" value="GAO31554.1"/>
    <property type="molecule type" value="Genomic_DNA"/>
</dbReference>
<evidence type="ECO:0000313" key="2">
    <source>
        <dbReference type="EMBL" id="GAO31554.1"/>
    </source>
</evidence>
<keyword evidence="1" id="KW-0732">Signal</keyword>
<protein>
    <recommendedName>
        <fullName evidence="4">DUF1573 domain-containing protein</fullName>
    </recommendedName>
</protein>
<comment type="caution">
    <text evidence="2">The sequence shown here is derived from an EMBL/GenBank/DDBJ whole genome shotgun (WGS) entry which is preliminary data.</text>
</comment>
<dbReference type="NCBIfam" id="NF012200">
    <property type="entry name" value="choice_anch_D"/>
    <property type="match status" value="2"/>
</dbReference>
<dbReference type="OrthoDB" id="1466304at2"/>
<organism evidence="2 3">
    <name type="scientific">Geofilum rubicundum JCM 15548</name>
    <dbReference type="NCBI Taxonomy" id="1236989"/>
    <lineage>
        <taxon>Bacteria</taxon>
        <taxon>Pseudomonadati</taxon>
        <taxon>Bacteroidota</taxon>
        <taxon>Bacteroidia</taxon>
        <taxon>Marinilabiliales</taxon>
        <taxon>Marinilabiliaceae</taxon>
        <taxon>Geofilum</taxon>
    </lineage>
</organism>
<dbReference type="STRING" id="1236989.JCM15548_13926"/>
<evidence type="ECO:0008006" key="4">
    <source>
        <dbReference type="Google" id="ProtNLM"/>
    </source>
</evidence>
<evidence type="ECO:0000256" key="1">
    <source>
        <dbReference type="SAM" id="SignalP"/>
    </source>
</evidence>
<dbReference type="Gene3D" id="2.60.40.10">
    <property type="entry name" value="Immunoglobulins"/>
    <property type="match status" value="3"/>
</dbReference>
<feature type="chain" id="PRO_5002428889" description="DUF1573 domain-containing protein" evidence="1">
    <location>
        <begin position="20"/>
        <end position="360"/>
    </location>
</feature>
<dbReference type="PANTHER" id="PTHR37833">
    <property type="entry name" value="LIPOPROTEIN-RELATED"/>
    <property type="match status" value="1"/>
</dbReference>
<gene>
    <name evidence="2" type="ORF">JCM15548_13926</name>
</gene>
<dbReference type="InterPro" id="IPR013783">
    <property type="entry name" value="Ig-like_fold"/>
</dbReference>
<dbReference type="InterPro" id="IPR011467">
    <property type="entry name" value="DUF1573"/>
</dbReference>
<dbReference type="Pfam" id="PF07610">
    <property type="entry name" value="DUF1573"/>
    <property type="match status" value="2"/>
</dbReference>
<reference evidence="2 3" key="1">
    <citation type="journal article" date="2015" name="Microbes Environ.">
        <title>Distribution and evolution of nitrogen fixation genes in the phylum bacteroidetes.</title>
        <authorList>
            <person name="Inoue J."/>
            <person name="Oshima K."/>
            <person name="Suda W."/>
            <person name="Sakamoto M."/>
            <person name="Iino T."/>
            <person name="Noda S."/>
            <person name="Hongoh Y."/>
            <person name="Hattori M."/>
            <person name="Ohkuma M."/>
        </authorList>
    </citation>
    <scope>NUCLEOTIDE SEQUENCE [LARGE SCALE GENOMIC DNA]</scope>
    <source>
        <strain evidence="2">JCM 15548</strain>
    </source>
</reference>
<accession>A0A0E9M216</accession>
<keyword evidence="3" id="KW-1185">Reference proteome</keyword>
<name>A0A0E9M216_9BACT</name>
<dbReference type="PANTHER" id="PTHR37833:SF1">
    <property type="entry name" value="SIGNAL PEPTIDE PROTEIN"/>
    <property type="match status" value="1"/>
</dbReference>